<reference evidence="2" key="1">
    <citation type="journal article" date="2014" name="Front. Microbiol.">
        <title>High frequency of phylogenetically diverse reductive dehalogenase-homologous genes in deep subseafloor sedimentary metagenomes.</title>
        <authorList>
            <person name="Kawai M."/>
            <person name="Futagami T."/>
            <person name="Toyoda A."/>
            <person name="Takaki Y."/>
            <person name="Nishi S."/>
            <person name="Hori S."/>
            <person name="Arai W."/>
            <person name="Tsubouchi T."/>
            <person name="Morono Y."/>
            <person name="Uchiyama I."/>
            <person name="Ito T."/>
            <person name="Fujiyama A."/>
            <person name="Inagaki F."/>
            <person name="Takami H."/>
        </authorList>
    </citation>
    <scope>NUCLEOTIDE SEQUENCE</scope>
    <source>
        <strain evidence="2">Expedition CK06-06</strain>
    </source>
</reference>
<dbReference type="AlphaFoldDB" id="X0SWE7"/>
<gene>
    <name evidence="2" type="ORF">S01H1_07155</name>
</gene>
<dbReference type="SUPFAM" id="SSF57667">
    <property type="entry name" value="beta-beta-alpha zinc fingers"/>
    <property type="match status" value="1"/>
</dbReference>
<comment type="caution">
    <text evidence="2">The sequence shown here is derived from an EMBL/GenBank/DDBJ whole genome shotgun (WGS) entry which is preliminary data.</text>
</comment>
<dbReference type="InterPro" id="IPR036236">
    <property type="entry name" value="Znf_C2H2_sf"/>
</dbReference>
<protein>
    <submittedName>
        <fullName evidence="2">Uncharacterized protein</fullName>
    </submittedName>
</protein>
<proteinExistence type="predicted"/>
<accession>X0SWE7</accession>
<name>X0SWE7_9ZZZZ</name>
<dbReference type="EMBL" id="BARS01003690">
    <property type="protein sequence ID" value="GAF85324.1"/>
    <property type="molecule type" value="Genomic_DNA"/>
</dbReference>
<organism evidence="2">
    <name type="scientific">marine sediment metagenome</name>
    <dbReference type="NCBI Taxonomy" id="412755"/>
    <lineage>
        <taxon>unclassified sequences</taxon>
        <taxon>metagenomes</taxon>
        <taxon>ecological metagenomes</taxon>
    </lineage>
</organism>
<sequence>MIMMSSTIIVSTIHNIYKPLFDTETGTYKDVTPYLPYQRNRQYYECRCCAGKGFANNQEFKQHCKSKTHKEFVENYSKYYKEVDEAMDEIKSLRIKADKSERARLSSLRILNEKDREIGELSQRLEMISNMLEKLNTEKNLMIKYQLGFLEQFQRENTQ</sequence>
<evidence type="ECO:0000313" key="2">
    <source>
        <dbReference type="EMBL" id="GAF85324.1"/>
    </source>
</evidence>
<keyword evidence="1" id="KW-0175">Coiled coil</keyword>
<feature type="coiled-coil region" evidence="1">
    <location>
        <begin position="76"/>
        <end position="138"/>
    </location>
</feature>
<evidence type="ECO:0000256" key="1">
    <source>
        <dbReference type="SAM" id="Coils"/>
    </source>
</evidence>